<name>A0A936ZXV8_9BURK</name>
<dbReference type="Gene3D" id="3.90.75.10">
    <property type="entry name" value="Homing Intron 3 (I-ppo) Encoded Endonuclease, Chain A"/>
    <property type="match status" value="1"/>
</dbReference>
<accession>A0A936ZXV8</accession>
<organism evidence="2 3">
    <name type="scientific">Ramlibacter aurantiacus</name>
    <dbReference type="NCBI Taxonomy" id="2801330"/>
    <lineage>
        <taxon>Bacteria</taxon>
        <taxon>Pseudomonadati</taxon>
        <taxon>Pseudomonadota</taxon>
        <taxon>Betaproteobacteria</taxon>
        <taxon>Burkholderiales</taxon>
        <taxon>Comamonadaceae</taxon>
        <taxon>Ramlibacter</taxon>
    </lineage>
</organism>
<gene>
    <name evidence="2" type="ORF">JI739_19230</name>
</gene>
<protein>
    <submittedName>
        <fullName evidence="2">HNH endonuclease</fullName>
    </submittedName>
</protein>
<dbReference type="EMBL" id="JAEQNA010000008">
    <property type="protein sequence ID" value="MBL0422489.1"/>
    <property type="molecule type" value="Genomic_DNA"/>
</dbReference>
<dbReference type="RefSeq" id="WP_201685565.1">
    <property type="nucleotide sequence ID" value="NZ_JAEQNA010000008.1"/>
</dbReference>
<keyword evidence="2" id="KW-0540">Nuclease</keyword>
<dbReference type="InterPro" id="IPR044925">
    <property type="entry name" value="His-Me_finger_sf"/>
</dbReference>
<reference evidence="2" key="1">
    <citation type="submission" date="2021-01" db="EMBL/GenBank/DDBJ databases">
        <title>Ramlibacter sp. strain AW1 16S ribosomal RNA gene Genome sequencing and assembly.</title>
        <authorList>
            <person name="Kang M."/>
        </authorList>
    </citation>
    <scope>NUCLEOTIDE SEQUENCE</scope>
    <source>
        <strain evidence="2">AW1</strain>
    </source>
</reference>
<keyword evidence="2" id="KW-0255">Endonuclease</keyword>
<dbReference type="SUPFAM" id="SSF54060">
    <property type="entry name" value="His-Me finger endonucleases"/>
    <property type="match status" value="1"/>
</dbReference>
<evidence type="ECO:0000313" key="2">
    <source>
        <dbReference type="EMBL" id="MBL0422489.1"/>
    </source>
</evidence>
<sequence length="173" mass="19517">MIATETEIQRRKKRSLAERFWTRVDTSAGEEGCWLWLGSTLRGRYGQIRRDPEGRELRGKKATTHRVAWELTRGPIPAGMHVCHLCDNPRCVNSKHLWLGTHAENLADMKAKGRAARGDSSGTARLKPAQVQAIRKLLAAGRCHLTDLAQLTNVSVGTIENIKYRKSWRHLDA</sequence>
<evidence type="ECO:0000313" key="3">
    <source>
        <dbReference type="Proteomes" id="UP000613011"/>
    </source>
</evidence>
<dbReference type="Proteomes" id="UP000613011">
    <property type="component" value="Unassembled WGS sequence"/>
</dbReference>
<dbReference type="Pfam" id="PF13392">
    <property type="entry name" value="HNH_3"/>
    <property type="match status" value="1"/>
</dbReference>
<comment type="caution">
    <text evidence="2">The sequence shown here is derived from an EMBL/GenBank/DDBJ whole genome shotgun (WGS) entry which is preliminary data.</text>
</comment>
<dbReference type="InterPro" id="IPR003615">
    <property type="entry name" value="HNH_nuc"/>
</dbReference>
<feature type="domain" description="HNH nuclease" evidence="1">
    <location>
        <begin position="64"/>
        <end position="106"/>
    </location>
</feature>
<dbReference type="InterPro" id="IPR044930">
    <property type="entry name" value="Homing_endonuclease_His-Me"/>
</dbReference>
<dbReference type="GO" id="GO:0004519">
    <property type="term" value="F:endonuclease activity"/>
    <property type="evidence" value="ECO:0007669"/>
    <property type="project" value="UniProtKB-KW"/>
</dbReference>
<evidence type="ECO:0000259" key="1">
    <source>
        <dbReference type="Pfam" id="PF13392"/>
    </source>
</evidence>
<proteinExistence type="predicted"/>
<keyword evidence="3" id="KW-1185">Reference proteome</keyword>
<dbReference type="AlphaFoldDB" id="A0A936ZXV8"/>
<keyword evidence="2" id="KW-0378">Hydrolase</keyword>